<feature type="region of interest" description="Disordered" evidence="5">
    <location>
        <begin position="191"/>
        <end position="219"/>
    </location>
</feature>
<evidence type="ECO:0000256" key="3">
    <source>
        <dbReference type="ARBA" id="ARBA00022833"/>
    </source>
</evidence>
<dbReference type="Proteomes" id="UP001238163">
    <property type="component" value="Unassembled WGS sequence"/>
</dbReference>
<dbReference type="GO" id="GO:0046872">
    <property type="term" value="F:metal ion binding"/>
    <property type="evidence" value="ECO:0007669"/>
    <property type="project" value="UniProtKB-KW"/>
</dbReference>
<evidence type="ECO:0000256" key="5">
    <source>
        <dbReference type="SAM" id="MobiDB-lite"/>
    </source>
</evidence>
<organism evidence="8 9">
    <name type="scientific">Oligosphaera ethanolica</name>
    <dbReference type="NCBI Taxonomy" id="760260"/>
    <lineage>
        <taxon>Bacteria</taxon>
        <taxon>Pseudomonadati</taxon>
        <taxon>Lentisphaerota</taxon>
        <taxon>Oligosphaeria</taxon>
        <taxon>Oligosphaerales</taxon>
        <taxon>Oligosphaeraceae</taxon>
        <taxon>Oligosphaera</taxon>
    </lineage>
</organism>
<keyword evidence="6" id="KW-0732">Signal</keyword>
<dbReference type="PANTHER" id="PTHR36447:SF2">
    <property type="entry name" value="BETA-GALACTOSIDASE YESZ"/>
    <property type="match status" value="1"/>
</dbReference>
<evidence type="ECO:0000256" key="1">
    <source>
        <dbReference type="ARBA" id="ARBA00022723"/>
    </source>
</evidence>
<sequence length="1046" mass="116220">MRHHLLLVALVAASPALIAQPAKPAPAAGIAELSAEPYAPAPNLLSNPSFETISAVRPQNWTWDQRNTDATFALDDQDADDGRIAIRLTNKTPFGAHVYNWFGHIGDVPVKPNTRYTICLSAKTNSSPSAWFGGGKGWRVRKTLPNTSGKWQRISHSFETDPDTTAFPFMVVVEHPSDGIWIDNAGFFEGDAPPPAWNENNPENTVEISPRQPKPLSRRDQLIDPRWDPRLYPRDQWLFVNDAADFDGVVGLTTAPANAQAHVEFRDADSGRVLATASTVLRDGGAGGRCWLLHARCNLAAANAAQIVISATVSDQGTELARYERRYRLVTPALIASLLSQLDTQRQLLAVVLDGLGDRIPAVCTLRLRLALYDRFSADTRQDCKLGNTDRAWVTYQDLLTMIEDGLREAQAIKTGALPPPTPVPSYVTSPITIAKSSFLATQRFPDGRLLEQTPTFFTGYGHFAQVRKDIELFPSYGINMIQIEQGPRGVVEDDGKINPKPIENLIAVFARAEKANISINLLLSPHYFPDWALKKWPDLAECQGGFFKYCVHAPEARAIIERYLRAIVPALKDSPALHSFCLSNEPLSTKLDQCPHIRTQWPQWLERRHGSIDQLNQRWHSAYASFADIPVPKPFPDGAIAYDFVQFNQETFAAFHQWLADVIHDMAPAIPVHAKIMMAAHFNKNPAGIWSVSPELFAQLSQINGNDACNFPRHGHPQWYNGWQRYEMGYDFQRSMRDLPVFNSENHIISDRDFSSRWPIHSYSALIQGALHGQSATTFWVWERSNDPLSDLAGSILHRPNHVLAVSAAAMDLNRHAPVVTTFQQEPPSVVHLWSLSTVLHGQSLHLSAMDTLWTSFCALGQTQGFLTERQLNDIGTSGKLPPVLRQARLLVLPAVSHLPAAALPALDMIRKQGIAVVLFGDSALDRDEYDQPLPQPPQYERLPLTKAYDDQPAALLPRLGAWGVTPAVMASDTDGRPLYGLEFRSVEHAGQTYTALCNQRLTPVTVSLRHLVKPCDSHDLLANQPQTSSITLPPLQPMILLIKK</sequence>
<evidence type="ECO:0000313" key="8">
    <source>
        <dbReference type="EMBL" id="MDQ0288184.1"/>
    </source>
</evidence>
<dbReference type="PANTHER" id="PTHR36447">
    <property type="entry name" value="BETA-GALACTOSIDASE GANA"/>
    <property type="match status" value="1"/>
</dbReference>
<dbReference type="GO" id="GO:0004565">
    <property type="term" value="F:beta-galactosidase activity"/>
    <property type="evidence" value="ECO:0007669"/>
    <property type="project" value="InterPro"/>
</dbReference>
<keyword evidence="3" id="KW-0862">Zinc</keyword>
<feature type="signal peptide" evidence="6">
    <location>
        <begin position="1"/>
        <end position="19"/>
    </location>
</feature>
<dbReference type="Gene3D" id="3.20.20.80">
    <property type="entry name" value="Glycosidases"/>
    <property type="match status" value="1"/>
</dbReference>
<dbReference type="InterPro" id="IPR013529">
    <property type="entry name" value="Glyco_hydro_42_N"/>
</dbReference>
<keyword evidence="2" id="KW-0378">Hydrolase</keyword>
<dbReference type="AlphaFoldDB" id="A0AAE3VDF7"/>
<proteinExistence type="predicted"/>
<evidence type="ECO:0000256" key="2">
    <source>
        <dbReference type="ARBA" id="ARBA00022801"/>
    </source>
</evidence>
<keyword evidence="4" id="KW-0326">Glycosidase</keyword>
<dbReference type="InterPro" id="IPR003476">
    <property type="entry name" value="Glyco_hydro_42"/>
</dbReference>
<dbReference type="RefSeq" id="WP_307259442.1">
    <property type="nucleotide sequence ID" value="NZ_JAUSVL010000001.1"/>
</dbReference>
<dbReference type="SUPFAM" id="SSF51445">
    <property type="entry name" value="(Trans)glycosidases"/>
    <property type="match status" value="1"/>
</dbReference>
<accession>A0AAE3VDF7</accession>
<name>A0AAE3VDF7_9BACT</name>
<comment type="caution">
    <text evidence="8">The sequence shown here is derived from an EMBL/GenBank/DDBJ whole genome shotgun (WGS) entry which is preliminary data.</text>
</comment>
<feature type="chain" id="PRO_5042090816" description="Glycoside hydrolase family 42 N-terminal domain-containing protein" evidence="6">
    <location>
        <begin position="20"/>
        <end position="1046"/>
    </location>
</feature>
<evidence type="ECO:0000259" key="7">
    <source>
        <dbReference type="Pfam" id="PF02449"/>
    </source>
</evidence>
<gene>
    <name evidence="8" type="ORF">J3R75_000291</name>
</gene>
<reference evidence="8" key="1">
    <citation type="submission" date="2023-07" db="EMBL/GenBank/DDBJ databases">
        <title>Genomic Encyclopedia of Type Strains, Phase IV (KMG-IV): sequencing the most valuable type-strain genomes for metagenomic binning, comparative biology and taxonomic classification.</title>
        <authorList>
            <person name="Goeker M."/>
        </authorList>
    </citation>
    <scope>NUCLEOTIDE SEQUENCE</scope>
    <source>
        <strain evidence="8">DSM 24202</strain>
    </source>
</reference>
<evidence type="ECO:0000313" key="9">
    <source>
        <dbReference type="Proteomes" id="UP001238163"/>
    </source>
</evidence>
<dbReference type="InterPro" id="IPR017853">
    <property type="entry name" value="GH"/>
</dbReference>
<keyword evidence="9" id="KW-1185">Reference proteome</keyword>
<dbReference type="SUPFAM" id="SSF49785">
    <property type="entry name" value="Galactose-binding domain-like"/>
    <property type="match status" value="1"/>
</dbReference>
<keyword evidence="1" id="KW-0479">Metal-binding</keyword>
<evidence type="ECO:0000256" key="4">
    <source>
        <dbReference type="ARBA" id="ARBA00023295"/>
    </source>
</evidence>
<evidence type="ECO:0000256" key="6">
    <source>
        <dbReference type="SAM" id="SignalP"/>
    </source>
</evidence>
<dbReference type="Pfam" id="PF02449">
    <property type="entry name" value="Glyco_hydro_42"/>
    <property type="match status" value="1"/>
</dbReference>
<dbReference type="GO" id="GO:0009341">
    <property type="term" value="C:beta-galactosidase complex"/>
    <property type="evidence" value="ECO:0007669"/>
    <property type="project" value="InterPro"/>
</dbReference>
<dbReference type="EMBL" id="JAUSVL010000001">
    <property type="protein sequence ID" value="MDQ0288184.1"/>
    <property type="molecule type" value="Genomic_DNA"/>
</dbReference>
<dbReference type="InterPro" id="IPR008979">
    <property type="entry name" value="Galactose-bd-like_sf"/>
</dbReference>
<dbReference type="Gene3D" id="2.60.120.260">
    <property type="entry name" value="Galactose-binding domain-like"/>
    <property type="match status" value="1"/>
</dbReference>
<feature type="domain" description="Glycoside hydrolase family 42 N-terminal" evidence="7">
    <location>
        <begin position="466"/>
        <end position="680"/>
    </location>
</feature>
<protein>
    <recommendedName>
        <fullName evidence="7">Glycoside hydrolase family 42 N-terminal domain-containing protein</fullName>
    </recommendedName>
</protein>
<dbReference type="GO" id="GO:0005975">
    <property type="term" value="P:carbohydrate metabolic process"/>
    <property type="evidence" value="ECO:0007669"/>
    <property type="project" value="InterPro"/>
</dbReference>